<dbReference type="SUPFAM" id="SSF89623">
    <property type="entry name" value="Ribose/Galactose isomerase RpiB/AlsB"/>
    <property type="match status" value="1"/>
</dbReference>
<dbReference type="Proteomes" id="UP000198975">
    <property type="component" value="Unassembled WGS sequence"/>
</dbReference>
<dbReference type="GO" id="GO:0005975">
    <property type="term" value="P:carbohydrate metabolic process"/>
    <property type="evidence" value="ECO:0007669"/>
    <property type="project" value="InterPro"/>
</dbReference>
<dbReference type="NCBIfam" id="NF004051">
    <property type="entry name" value="PRK05571.1"/>
    <property type="match status" value="1"/>
</dbReference>
<dbReference type="PANTHER" id="PTHR43732:SF1">
    <property type="entry name" value="RIBOSE 5-PHOSPHATE ISOMERASE"/>
    <property type="match status" value="1"/>
</dbReference>
<dbReference type="InterPro" id="IPR051812">
    <property type="entry name" value="SPI_LacAB/RpiB"/>
</dbReference>
<comment type="similarity">
    <text evidence="1">Belongs to the LacAB/RpiB family.</text>
</comment>
<gene>
    <name evidence="3" type="ORF">GA0061071_1103</name>
</gene>
<dbReference type="InterPro" id="IPR036569">
    <property type="entry name" value="RpiB_LacA_LacB_sf"/>
</dbReference>
<evidence type="ECO:0000313" key="4">
    <source>
        <dbReference type="Proteomes" id="UP000198975"/>
    </source>
</evidence>
<evidence type="ECO:0000256" key="2">
    <source>
        <dbReference type="ARBA" id="ARBA00023235"/>
    </source>
</evidence>
<protein>
    <submittedName>
        <fullName evidence="3">Ribose 5-phosphate isomerase B</fullName>
    </submittedName>
</protein>
<accession>A0A1C4D1U4</accession>
<dbReference type="NCBIfam" id="TIGR01120">
    <property type="entry name" value="rpiB"/>
    <property type="match status" value="1"/>
</dbReference>
<name>A0A1C4D1U4_9ENTR</name>
<organism evidence="3 4">
    <name type="scientific">Kosakonia oryzendophytica</name>
    <dbReference type="NCBI Taxonomy" id="1005665"/>
    <lineage>
        <taxon>Bacteria</taxon>
        <taxon>Pseudomonadati</taxon>
        <taxon>Pseudomonadota</taxon>
        <taxon>Gammaproteobacteria</taxon>
        <taxon>Enterobacterales</taxon>
        <taxon>Enterobacteriaceae</taxon>
        <taxon>Kosakonia</taxon>
    </lineage>
</organism>
<evidence type="ECO:0000256" key="1">
    <source>
        <dbReference type="ARBA" id="ARBA00008754"/>
    </source>
</evidence>
<dbReference type="Pfam" id="PF02502">
    <property type="entry name" value="LacAB_rpiB"/>
    <property type="match status" value="1"/>
</dbReference>
<dbReference type="InterPro" id="IPR003500">
    <property type="entry name" value="RpiB_LacA_LacB"/>
</dbReference>
<dbReference type="OrthoDB" id="1778624at2"/>
<dbReference type="AlphaFoldDB" id="A0A1C4D1U4"/>
<reference evidence="4" key="1">
    <citation type="submission" date="2016-08" db="EMBL/GenBank/DDBJ databases">
        <authorList>
            <person name="Varghese N."/>
            <person name="Submissions Spin"/>
        </authorList>
    </citation>
    <scope>NUCLEOTIDE SEQUENCE [LARGE SCALE GENOMIC DNA]</scope>
    <source>
        <strain evidence="4">REICA_082</strain>
    </source>
</reference>
<dbReference type="RefSeq" id="WP_088236504.1">
    <property type="nucleotide sequence ID" value="NZ_FMAY01000010.1"/>
</dbReference>
<dbReference type="EMBL" id="FMAY01000010">
    <property type="protein sequence ID" value="SCC25289.1"/>
    <property type="molecule type" value="Genomic_DNA"/>
</dbReference>
<keyword evidence="2 3" id="KW-0413">Isomerase</keyword>
<dbReference type="PANTHER" id="PTHR43732">
    <property type="entry name" value="RIBOSE 5-PHOSPHATE ISOMERASE-RELATED"/>
    <property type="match status" value="1"/>
</dbReference>
<dbReference type="InterPro" id="IPR004785">
    <property type="entry name" value="RpiB"/>
</dbReference>
<keyword evidence="4" id="KW-1185">Reference proteome</keyword>
<sequence>MKTIAIGADDAAYAFRDAIVNYLAEQGITVVDYSSDKRTDANYYPDVAHEVAMAIKQGEHDRGILICGTGIGMSIVANKVPGVRAAQCHDTFSAERARKSNNAQIITLGARVIGAELGKKIIQAWLESEYEGGGSAAKVERIDYYQNQHARD</sequence>
<evidence type="ECO:0000313" key="3">
    <source>
        <dbReference type="EMBL" id="SCC25289.1"/>
    </source>
</evidence>
<dbReference type="NCBIfam" id="TIGR00689">
    <property type="entry name" value="rpiB_lacA_lacB"/>
    <property type="match status" value="1"/>
</dbReference>
<dbReference type="GO" id="GO:0016861">
    <property type="term" value="F:intramolecular oxidoreductase activity, interconverting aldoses and ketoses"/>
    <property type="evidence" value="ECO:0007669"/>
    <property type="project" value="UniProtKB-ARBA"/>
</dbReference>
<dbReference type="Gene3D" id="3.40.1400.10">
    <property type="entry name" value="Sugar-phosphate isomerase, RpiB/LacA/LacB"/>
    <property type="match status" value="1"/>
</dbReference>
<proteinExistence type="inferred from homology"/>
<dbReference type="PIRSF" id="PIRSF005384">
    <property type="entry name" value="RpiB_LacA_B"/>
    <property type="match status" value="1"/>
</dbReference>